<dbReference type="Pfam" id="PF00158">
    <property type="entry name" value="Sigma54_activat"/>
    <property type="match status" value="1"/>
</dbReference>
<proteinExistence type="predicted"/>
<dbReference type="Pfam" id="PF25601">
    <property type="entry name" value="AAA_lid_14"/>
    <property type="match status" value="1"/>
</dbReference>
<dbReference type="SUPFAM" id="SSF52540">
    <property type="entry name" value="P-loop containing nucleoside triphosphate hydrolases"/>
    <property type="match status" value="1"/>
</dbReference>
<dbReference type="PANTHER" id="PTHR32071:SF35">
    <property type="entry name" value="ANAEROBIC NITRIC OXIDE REDUCTASE TRANSCRIPTION REGULATOR NORR"/>
    <property type="match status" value="1"/>
</dbReference>
<dbReference type="Gene3D" id="3.40.50.300">
    <property type="entry name" value="P-loop containing nucleotide triphosphate hydrolases"/>
    <property type="match status" value="1"/>
</dbReference>
<dbReference type="Proteomes" id="UP000199233">
    <property type="component" value="Unassembled WGS sequence"/>
</dbReference>
<dbReference type="InterPro" id="IPR025662">
    <property type="entry name" value="Sigma_54_int_dom_ATP-bd_1"/>
</dbReference>
<protein>
    <submittedName>
        <fullName evidence="7">Anaerobic nitric oxide reductase transcription regulator</fullName>
    </submittedName>
</protein>
<dbReference type="GO" id="GO:0006355">
    <property type="term" value="P:regulation of DNA-templated transcription"/>
    <property type="evidence" value="ECO:0007669"/>
    <property type="project" value="InterPro"/>
</dbReference>
<dbReference type="GO" id="GO:0043565">
    <property type="term" value="F:sequence-specific DNA binding"/>
    <property type="evidence" value="ECO:0007669"/>
    <property type="project" value="InterPro"/>
</dbReference>
<dbReference type="InterPro" id="IPR002197">
    <property type="entry name" value="HTH_Fis"/>
</dbReference>
<evidence type="ECO:0000256" key="2">
    <source>
        <dbReference type="ARBA" id="ARBA00022840"/>
    </source>
</evidence>
<evidence type="ECO:0000256" key="5">
    <source>
        <dbReference type="ARBA" id="ARBA00023163"/>
    </source>
</evidence>
<dbReference type="InterPro" id="IPR025943">
    <property type="entry name" value="Sigma_54_int_dom_ATP-bd_2"/>
</dbReference>
<evidence type="ECO:0000313" key="7">
    <source>
        <dbReference type="EMBL" id="SEP73124.1"/>
    </source>
</evidence>
<keyword evidence="2" id="KW-0067">ATP-binding</keyword>
<dbReference type="InterPro" id="IPR003593">
    <property type="entry name" value="AAA+_ATPase"/>
</dbReference>
<dbReference type="OrthoDB" id="9804019at2"/>
<dbReference type="InterPro" id="IPR027417">
    <property type="entry name" value="P-loop_NTPase"/>
</dbReference>
<evidence type="ECO:0000256" key="4">
    <source>
        <dbReference type="ARBA" id="ARBA00023125"/>
    </source>
</evidence>
<dbReference type="SUPFAM" id="SSF46689">
    <property type="entry name" value="Homeodomain-like"/>
    <property type="match status" value="1"/>
</dbReference>
<dbReference type="AlphaFoldDB" id="A0A1H9A8Y5"/>
<dbReference type="SUPFAM" id="SSF55781">
    <property type="entry name" value="GAF domain-like"/>
    <property type="match status" value="1"/>
</dbReference>
<dbReference type="InterPro" id="IPR025944">
    <property type="entry name" value="Sigma_54_int_dom_CS"/>
</dbReference>
<organism evidence="7 8">
    <name type="scientific">Solimonas aquatica</name>
    <dbReference type="NCBI Taxonomy" id="489703"/>
    <lineage>
        <taxon>Bacteria</taxon>
        <taxon>Pseudomonadati</taxon>
        <taxon>Pseudomonadota</taxon>
        <taxon>Gammaproteobacteria</taxon>
        <taxon>Nevskiales</taxon>
        <taxon>Nevskiaceae</taxon>
        <taxon>Solimonas</taxon>
    </lineage>
</organism>
<dbReference type="Pfam" id="PF01590">
    <property type="entry name" value="GAF"/>
    <property type="match status" value="1"/>
</dbReference>
<evidence type="ECO:0000256" key="3">
    <source>
        <dbReference type="ARBA" id="ARBA00023015"/>
    </source>
</evidence>
<dbReference type="Gene3D" id="1.10.8.60">
    <property type="match status" value="1"/>
</dbReference>
<evidence type="ECO:0000313" key="8">
    <source>
        <dbReference type="Proteomes" id="UP000199233"/>
    </source>
</evidence>
<keyword evidence="5" id="KW-0804">Transcription</keyword>
<dbReference type="PROSITE" id="PS00688">
    <property type="entry name" value="SIGMA54_INTERACT_3"/>
    <property type="match status" value="1"/>
</dbReference>
<evidence type="ECO:0000256" key="1">
    <source>
        <dbReference type="ARBA" id="ARBA00022741"/>
    </source>
</evidence>
<dbReference type="RefSeq" id="WP_093281051.1">
    <property type="nucleotide sequence ID" value="NZ_FOFS01000001.1"/>
</dbReference>
<sequence>MTSDGLLAALLPIIDDLARELPDQERYRRLLGALRALLPCDAVALLRLEQDQLVPLAAEGLHDEVMGRRFRLDEHPRLAALMQSRGGMRFAADSSLPDPYDGLIDTPTGVLTVHDCMGCPIHIDQRPWGVVTLDALDSARFHARDVQKLDAFARLVAAAVKACERFNDLNRRIEDEHQLAERYRQAASPDAPPTLIGQSPAFRRLLDEIRIVASSDLTVLVSGETGTGKELVAQAIHARSVRAQRPLVSVNCAALPDALVESELFGHVRGAFSGAVGKRSGKFELADGGTLFLDEVGELPMSMQAKLLRVLQSGQLQRVGSDQEHRVDVRIIAATNRDLAEEVRKGRFRADLYHRLSVYPLRVPPLRDRARDVLLLAGNFLEQNRSRLRLRSLRLAGESQGSLLAYQWPGNVRELEHLIGRAALKAQAKAADASVVSIEPEHLDLPRLCMPPRPDSPPSAEPQGMMTLREAVDRYQLTLVRSTLQRHDGNWAAAARELGLDRGNLRRLAQRLGLSDRSAPV</sequence>
<dbReference type="CDD" id="cd00009">
    <property type="entry name" value="AAA"/>
    <property type="match status" value="1"/>
</dbReference>
<dbReference type="SMART" id="SM00065">
    <property type="entry name" value="GAF"/>
    <property type="match status" value="1"/>
</dbReference>
<dbReference type="InterPro" id="IPR029016">
    <property type="entry name" value="GAF-like_dom_sf"/>
</dbReference>
<dbReference type="PANTHER" id="PTHR32071">
    <property type="entry name" value="TRANSCRIPTIONAL REGULATORY PROTEIN"/>
    <property type="match status" value="1"/>
</dbReference>
<keyword evidence="4" id="KW-0238">DNA-binding</keyword>
<name>A0A1H9A8Y5_9GAMM</name>
<accession>A0A1H9A8Y5</accession>
<dbReference type="STRING" id="489703.SAMN04488038_101316"/>
<dbReference type="InterPro" id="IPR058031">
    <property type="entry name" value="AAA_lid_NorR"/>
</dbReference>
<gene>
    <name evidence="7" type="ORF">SAMN04488038_101316</name>
</gene>
<dbReference type="Gene3D" id="1.10.10.60">
    <property type="entry name" value="Homeodomain-like"/>
    <property type="match status" value="1"/>
</dbReference>
<dbReference type="Gene3D" id="3.30.450.40">
    <property type="match status" value="1"/>
</dbReference>
<keyword evidence="3" id="KW-0805">Transcription regulation</keyword>
<dbReference type="InterPro" id="IPR009057">
    <property type="entry name" value="Homeodomain-like_sf"/>
</dbReference>
<evidence type="ECO:0000259" key="6">
    <source>
        <dbReference type="PROSITE" id="PS50045"/>
    </source>
</evidence>
<dbReference type="SMART" id="SM00382">
    <property type="entry name" value="AAA"/>
    <property type="match status" value="1"/>
</dbReference>
<dbReference type="PROSITE" id="PS50045">
    <property type="entry name" value="SIGMA54_INTERACT_4"/>
    <property type="match status" value="1"/>
</dbReference>
<dbReference type="NCBIfam" id="NF003451">
    <property type="entry name" value="PRK05022.1"/>
    <property type="match status" value="1"/>
</dbReference>
<dbReference type="PRINTS" id="PR01590">
    <property type="entry name" value="HTHFIS"/>
</dbReference>
<dbReference type="InterPro" id="IPR002078">
    <property type="entry name" value="Sigma_54_int"/>
</dbReference>
<dbReference type="InterPro" id="IPR003018">
    <property type="entry name" value="GAF"/>
</dbReference>
<dbReference type="PROSITE" id="PS00675">
    <property type="entry name" value="SIGMA54_INTERACT_1"/>
    <property type="match status" value="1"/>
</dbReference>
<keyword evidence="8" id="KW-1185">Reference proteome</keyword>
<feature type="domain" description="Sigma-54 factor interaction" evidence="6">
    <location>
        <begin position="195"/>
        <end position="424"/>
    </location>
</feature>
<dbReference type="FunFam" id="3.40.50.300:FF:000006">
    <property type="entry name" value="DNA-binding transcriptional regulator NtrC"/>
    <property type="match status" value="1"/>
</dbReference>
<dbReference type="EMBL" id="FOFS01000001">
    <property type="protein sequence ID" value="SEP73124.1"/>
    <property type="molecule type" value="Genomic_DNA"/>
</dbReference>
<dbReference type="GO" id="GO:0005524">
    <property type="term" value="F:ATP binding"/>
    <property type="evidence" value="ECO:0007669"/>
    <property type="project" value="UniProtKB-KW"/>
</dbReference>
<reference evidence="7 8" key="1">
    <citation type="submission" date="2016-10" db="EMBL/GenBank/DDBJ databases">
        <authorList>
            <person name="de Groot N.N."/>
        </authorList>
    </citation>
    <scope>NUCLEOTIDE SEQUENCE [LARGE SCALE GENOMIC DNA]</scope>
    <source>
        <strain evidence="7 8">DSM 25927</strain>
    </source>
</reference>
<keyword evidence="1" id="KW-0547">Nucleotide-binding</keyword>
<dbReference type="PROSITE" id="PS00676">
    <property type="entry name" value="SIGMA54_INTERACT_2"/>
    <property type="match status" value="1"/>
</dbReference>